<gene>
    <name evidence="1" type="ORF">K466DRAFT_504424</name>
</gene>
<keyword evidence="2" id="KW-1185">Reference proteome</keyword>
<accession>A0A5C3NRE3</accession>
<dbReference type="Proteomes" id="UP000308197">
    <property type="component" value="Unassembled WGS sequence"/>
</dbReference>
<dbReference type="STRING" id="1314778.A0A5C3NRE3"/>
<name>A0A5C3NRE3_9APHY</name>
<dbReference type="EMBL" id="ML211841">
    <property type="protein sequence ID" value="TFK80126.1"/>
    <property type="molecule type" value="Genomic_DNA"/>
</dbReference>
<sequence length="271" mass="31106">MAPKGWTRGEQQPWLQSRVPACVEARRHGRFGTWVTTVHHDWFLRWPERRELWGEWEGPLTPEQLQILGDAIEKRRQQIINWYNNHKNRNRDAQTLPASITAAIAQPDGPRRRCPQAREVYCRLYYDAEKRKVVKGLLAEERARLQRKLTNQERLAISRGRIDAWYAAESEDVKAAVLAKLEDETQEMKAAPPPPPRDLTTRMPQEYQMYVSTGPVAWCLAYLTLYLSAIDRAPGLIQRLIQPVADDSGWVITVIGAGPCPDQGGEIRSFS</sequence>
<protein>
    <submittedName>
        <fullName evidence="1">Uncharacterized protein</fullName>
    </submittedName>
</protein>
<reference evidence="1 2" key="1">
    <citation type="journal article" date="2019" name="Nat. Ecol. Evol.">
        <title>Megaphylogeny resolves global patterns of mushroom evolution.</title>
        <authorList>
            <person name="Varga T."/>
            <person name="Krizsan K."/>
            <person name="Foldi C."/>
            <person name="Dima B."/>
            <person name="Sanchez-Garcia M."/>
            <person name="Sanchez-Ramirez S."/>
            <person name="Szollosi G.J."/>
            <person name="Szarkandi J.G."/>
            <person name="Papp V."/>
            <person name="Albert L."/>
            <person name="Andreopoulos W."/>
            <person name="Angelini C."/>
            <person name="Antonin V."/>
            <person name="Barry K.W."/>
            <person name="Bougher N.L."/>
            <person name="Buchanan P."/>
            <person name="Buyck B."/>
            <person name="Bense V."/>
            <person name="Catcheside P."/>
            <person name="Chovatia M."/>
            <person name="Cooper J."/>
            <person name="Damon W."/>
            <person name="Desjardin D."/>
            <person name="Finy P."/>
            <person name="Geml J."/>
            <person name="Haridas S."/>
            <person name="Hughes K."/>
            <person name="Justo A."/>
            <person name="Karasinski D."/>
            <person name="Kautmanova I."/>
            <person name="Kiss B."/>
            <person name="Kocsube S."/>
            <person name="Kotiranta H."/>
            <person name="LaButti K.M."/>
            <person name="Lechner B.E."/>
            <person name="Liimatainen K."/>
            <person name="Lipzen A."/>
            <person name="Lukacs Z."/>
            <person name="Mihaltcheva S."/>
            <person name="Morgado L.N."/>
            <person name="Niskanen T."/>
            <person name="Noordeloos M.E."/>
            <person name="Ohm R.A."/>
            <person name="Ortiz-Santana B."/>
            <person name="Ovrebo C."/>
            <person name="Racz N."/>
            <person name="Riley R."/>
            <person name="Savchenko A."/>
            <person name="Shiryaev A."/>
            <person name="Soop K."/>
            <person name="Spirin V."/>
            <person name="Szebenyi C."/>
            <person name="Tomsovsky M."/>
            <person name="Tulloss R.E."/>
            <person name="Uehling J."/>
            <person name="Grigoriev I.V."/>
            <person name="Vagvolgyi C."/>
            <person name="Papp T."/>
            <person name="Martin F.M."/>
            <person name="Miettinen O."/>
            <person name="Hibbett D.S."/>
            <person name="Nagy L.G."/>
        </authorList>
    </citation>
    <scope>NUCLEOTIDE SEQUENCE [LARGE SCALE GENOMIC DNA]</scope>
    <source>
        <strain evidence="1 2">HHB13444</strain>
    </source>
</reference>
<proteinExistence type="predicted"/>
<evidence type="ECO:0000313" key="2">
    <source>
        <dbReference type="Proteomes" id="UP000308197"/>
    </source>
</evidence>
<evidence type="ECO:0000313" key="1">
    <source>
        <dbReference type="EMBL" id="TFK80126.1"/>
    </source>
</evidence>
<dbReference type="InParanoid" id="A0A5C3NRE3"/>
<organism evidence="1 2">
    <name type="scientific">Polyporus arcularius HHB13444</name>
    <dbReference type="NCBI Taxonomy" id="1314778"/>
    <lineage>
        <taxon>Eukaryota</taxon>
        <taxon>Fungi</taxon>
        <taxon>Dikarya</taxon>
        <taxon>Basidiomycota</taxon>
        <taxon>Agaricomycotina</taxon>
        <taxon>Agaricomycetes</taxon>
        <taxon>Polyporales</taxon>
        <taxon>Polyporaceae</taxon>
        <taxon>Polyporus</taxon>
    </lineage>
</organism>
<dbReference type="AlphaFoldDB" id="A0A5C3NRE3"/>